<proteinExistence type="predicted"/>
<dbReference type="EMBL" id="JAPJZI010000001">
    <property type="protein sequence ID" value="MDA5400271.1"/>
    <property type="molecule type" value="Genomic_DNA"/>
</dbReference>
<dbReference type="Proteomes" id="UP001151234">
    <property type="component" value="Unassembled WGS sequence"/>
</dbReference>
<keyword evidence="3" id="KW-1185">Reference proteome</keyword>
<keyword evidence="1" id="KW-0732">Signal</keyword>
<accession>A0A9X3ZJ20</accession>
<evidence type="ECO:0000256" key="1">
    <source>
        <dbReference type="SAM" id="SignalP"/>
    </source>
</evidence>
<feature type="signal peptide" evidence="1">
    <location>
        <begin position="1"/>
        <end position="20"/>
    </location>
</feature>
<evidence type="ECO:0008006" key="4">
    <source>
        <dbReference type="Google" id="ProtNLM"/>
    </source>
</evidence>
<dbReference type="RefSeq" id="WP_267991727.1">
    <property type="nucleotide sequence ID" value="NZ_JAPJZI010000001.1"/>
</dbReference>
<evidence type="ECO:0000313" key="2">
    <source>
        <dbReference type="EMBL" id="MDA5400271.1"/>
    </source>
</evidence>
<gene>
    <name evidence="2" type="ORF">OQ273_16960</name>
</gene>
<evidence type="ECO:0000313" key="3">
    <source>
        <dbReference type="Proteomes" id="UP001151234"/>
    </source>
</evidence>
<dbReference type="AlphaFoldDB" id="A0A9X3ZJ20"/>
<name>A0A9X3ZJ20_9HYPH</name>
<protein>
    <recommendedName>
        <fullName evidence="4">DUF2141 domain-containing protein</fullName>
    </recommendedName>
</protein>
<feature type="chain" id="PRO_5040983134" description="DUF2141 domain-containing protein" evidence="1">
    <location>
        <begin position="21"/>
        <end position="143"/>
    </location>
</feature>
<sequence>MKTALIAAVALATIAGNAQALDLQQGGQPKLKVTKLQMGIKSPATNTCPADAKLTAWVFTNKAGSVPIYIARNGGNVAGPYMVETKATGNGKFMGTYSRTLSIHQPIDAQYRASAPNFGQLSNWVPLKASCKIGLGGNEVLQN</sequence>
<organism evidence="2 3">
    <name type="scientific">Hoeflea prorocentri</name>
    <dbReference type="NCBI Taxonomy" id="1922333"/>
    <lineage>
        <taxon>Bacteria</taxon>
        <taxon>Pseudomonadati</taxon>
        <taxon>Pseudomonadota</taxon>
        <taxon>Alphaproteobacteria</taxon>
        <taxon>Hyphomicrobiales</taxon>
        <taxon>Rhizobiaceae</taxon>
        <taxon>Hoeflea</taxon>
    </lineage>
</organism>
<comment type="caution">
    <text evidence="2">The sequence shown here is derived from an EMBL/GenBank/DDBJ whole genome shotgun (WGS) entry which is preliminary data.</text>
</comment>
<reference evidence="2" key="1">
    <citation type="submission" date="2022-11" db="EMBL/GenBank/DDBJ databases">
        <title>Draft genome sequence of Hoeflea poritis E7-10 and Hoeflea prorocentri PM5-8, separated from scleractinian coral Porites lutea and marine dinoflagellate.</title>
        <authorList>
            <person name="Zhang G."/>
            <person name="Wei Q."/>
            <person name="Cai L."/>
        </authorList>
    </citation>
    <scope>NUCLEOTIDE SEQUENCE</scope>
    <source>
        <strain evidence="2">PM5-8</strain>
    </source>
</reference>